<protein>
    <recommendedName>
        <fullName evidence="11">ComEC/Rec2-related protein domain-containing protein</fullName>
    </recommendedName>
</protein>
<feature type="transmembrane region" description="Helical" evidence="6">
    <location>
        <begin position="327"/>
        <end position="358"/>
    </location>
</feature>
<dbReference type="InterPro" id="IPR052159">
    <property type="entry name" value="Competence_DNA_uptake"/>
</dbReference>
<feature type="transmembrane region" description="Helical" evidence="6">
    <location>
        <begin position="495"/>
        <end position="517"/>
    </location>
</feature>
<reference evidence="9 10" key="1">
    <citation type="submission" date="2017-07" db="EMBL/GenBank/DDBJ databases">
        <title>Sandarakinorhabdus cyanobacteriorum sp. nov., a novel bacterium isolated from cyanobacterial aggregates in a eutrophic lake.</title>
        <authorList>
            <person name="Cai H."/>
        </authorList>
    </citation>
    <scope>NUCLEOTIDE SEQUENCE [LARGE SCALE GENOMIC DNA]</scope>
    <source>
        <strain evidence="9 10">TH057</strain>
    </source>
</reference>
<comment type="caution">
    <text evidence="9">The sequence shown here is derived from an EMBL/GenBank/DDBJ whole genome shotgun (WGS) entry which is preliminary data.</text>
</comment>
<evidence type="ECO:0000256" key="1">
    <source>
        <dbReference type="ARBA" id="ARBA00004651"/>
    </source>
</evidence>
<dbReference type="InterPro" id="IPR004477">
    <property type="entry name" value="ComEC_N"/>
</dbReference>
<feature type="transmembrane region" description="Helical" evidence="6">
    <location>
        <begin position="523"/>
        <end position="541"/>
    </location>
</feature>
<feature type="domain" description="ComEC/Rec2-related protein" evidence="7">
    <location>
        <begin position="241"/>
        <end position="521"/>
    </location>
</feature>
<gene>
    <name evidence="9" type="ORF">CHU93_08955</name>
</gene>
<dbReference type="PANTHER" id="PTHR30619:SF1">
    <property type="entry name" value="RECOMBINATION PROTEIN 2"/>
    <property type="match status" value="1"/>
</dbReference>
<feature type="transmembrane region" description="Helical" evidence="6">
    <location>
        <begin position="405"/>
        <end position="431"/>
    </location>
</feature>
<keyword evidence="10" id="KW-1185">Reference proteome</keyword>
<comment type="subcellular location">
    <subcellularLocation>
        <location evidence="1">Cell membrane</location>
        <topology evidence="1">Multi-pass membrane protein</topology>
    </subcellularLocation>
</comment>
<dbReference type="GO" id="GO:0005886">
    <property type="term" value="C:plasma membrane"/>
    <property type="evidence" value="ECO:0007669"/>
    <property type="project" value="UniProtKB-SubCell"/>
</dbReference>
<feature type="transmembrane region" description="Helical" evidence="6">
    <location>
        <begin position="261"/>
        <end position="282"/>
    </location>
</feature>
<keyword evidence="3 6" id="KW-0812">Transmembrane</keyword>
<dbReference type="PANTHER" id="PTHR30619">
    <property type="entry name" value="DNA INTERNALIZATION/COMPETENCE PROTEIN COMEC/REC2"/>
    <property type="match status" value="1"/>
</dbReference>
<feature type="domain" description="DUF4131" evidence="8">
    <location>
        <begin position="33"/>
        <end position="198"/>
    </location>
</feature>
<evidence type="ECO:0000256" key="3">
    <source>
        <dbReference type="ARBA" id="ARBA00022692"/>
    </source>
</evidence>
<evidence type="ECO:0000313" key="9">
    <source>
        <dbReference type="EMBL" id="OYQ28678.1"/>
    </source>
</evidence>
<evidence type="ECO:0000256" key="6">
    <source>
        <dbReference type="SAM" id="Phobius"/>
    </source>
</evidence>
<evidence type="ECO:0000256" key="5">
    <source>
        <dbReference type="ARBA" id="ARBA00023136"/>
    </source>
</evidence>
<accession>A0A255YHM0</accession>
<feature type="transmembrane region" description="Helical" evidence="6">
    <location>
        <begin position="59"/>
        <end position="76"/>
    </location>
</feature>
<evidence type="ECO:0000256" key="2">
    <source>
        <dbReference type="ARBA" id="ARBA00022475"/>
    </source>
</evidence>
<evidence type="ECO:0000256" key="4">
    <source>
        <dbReference type="ARBA" id="ARBA00022989"/>
    </source>
</evidence>
<keyword evidence="4 6" id="KW-1133">Transmembrane helix</keyword>
<dbReference type="EMBL" id="NOXT01000109">
    <property type="protein sequence ID" value="OYQ28678.1"/>
    <property type="molecule type" value="Genomic_DNA"/>
</dbReference>
<keyword evidence="5 6" id="KW-0472">Membrane</keyword>
<evidence type="ECO:0000259" key="7">
    <source>
        <dbReference type="Pfam" id="PF03772"/>
    </source>
</evidence>
<dbReference type="NCBIfam" id="TIGR00360">
    <property type="entry name" value="ComEC_N-term"/>
    <property type="match status" value="1"/>
</dbReference>
<organism evidence="9 10">
    <name type="scientific">Sandarakinorhabdus cyanobacteriorum</name>
    <dbReference type="NCBI Taxonomy" id="1981098"/>
    <lineage>
        <taxon>Bacteria</taxon>
        <taxon>Pseudomonadati</taxon>
        <taxon>Pseudomonadota</taxon>
        <taxon>Alphaproteobacteria</taxon>
        <taxon>Sphingomonadales</taxon>
        <taxon>Sphingosinicellaceae</taxon>
        <taxon>Sandarakinorhabdus</taxon>
    </lineage>
</organism>
<dbReference type="Pfam" id="PF13567">
    <property type="entry name" value="DUF4131"/>
    <property type="match status" value="1"/>
</dbReference>
<sequence length="698" mass="73149">MRVVSRSKAEKQTAAQRFQDRWFAWAEAERHHLPLWLPVALAAGMALWFALPWAPWRQAALLAALALAGGAALARWRPLAAVALMLALGLAATDVRVATNAHAVLAERQFVWLSGLVEDNEPLPFGAQRLILRPDERPQGVERLSLRLPPGQALIVPGSRVAVRALLSPPAGAAVPGGYDVGRRAWFDGIGASGVALGPVTVTAPASAGPALWLAGLRGAIQARIMAAVPGEAGAVAAAFVTGQQGAIPPATAQAMRDAGLAHLLSISGLHIAVVVGGMAFLLRRGLALWPWLALRVPVPTLALAGGALAGLAYTLLAGAQVPTVRAVIVAGIVVIGMVLGRQALSLRLVAAAAFAILLVRPEALLGASFQMSFAAVIGIIALYESPAGRWLNAVREDEAWWHWLARHAVGLLATGLVAEAALAGIGLYHFGRSGLYGVLANLLAIPWTSLVAMPALMLALAGEALGLGWLWPLAGWALQRLIDLADITAAMPGAVIITSAVPGPAFAVGVAGGLWLALWRSGARWLGLAGVVAGVALALASPPPDLLISGDGRQLALRLPDGRLAHARARMGDRMLDNMAEAMGSDAADALWLGQVAGAHCSDDACIADVQRGGRRWRLLATNSRYLVPRAAMAPACRAADIVVSDRSLPSWCQPRWLKLDRTILGHTGAVAVWLDQRRVAAAIDVTGDRPWRPFRR</sequence>
<evidence type="ECO:0008006" key="11">
    <source>
        <dbReference type="Google" id="ProtNLM"/>
    </source>
</evidence>
<dbReference type="Pfam" id="PF03772">
    <property type="entry name" value="Competence"/>
    <property type="match status" value="1"/>
</dbReference>
<dbReference type="InterPro" id="IPR025405">
    <property type="entry name" value="DUF4131"/>
</dbReference>
<feature type="transmembrane region" description="Helical" evidence="6">
    <location>
        <begin position="35"/>
        <end position="53"/>
    </location>
</feature>
<keyword evidence="2" id="KW-1003">Cell membrane</keyword>
<evidence type="ECO:0000259" key="8">
    <source>
        <dbReference type="Pfam" id="PF13567"/>
    </source>
</evidence>
<proteinExistence type="predicted"/>
<evidence type="ECO:0000313" key="10">
    <source>
        <dbReference type="Proteomes" id="UP000216991"/>
    </source>
</evidence>
<feature type="transmembrane region" description="Helical" evidence="6">
    <location>
        <begin position="302"/>
        <end position="320"/>
    </location>
</feature>
<dbReference type="Proteomes" id="UP000216991">
    <property type="component" value="Unassembled WGS sequence"/>
</dbReference>
<dbReference type="AlphaFoldDB" id="A0A255YHM0"/>
<name>A0A255YHM0_9SPHN</name>